<dbReference type="Pfam" id="PF26341">
    <property type="entry name" value="AAA_SelU"/>
    <property type="match status" value="1"/>
</dbReference>
<gene>
    <name evidence="2" type="ORF">M621_13975</name>
</gene>
<dbReference type="InterPro" id="IPR058840">
    <property type="entry name" value="AAA_SelU"/>
</dbReference>
<dbReference type="KEGG" id="sry:M621_13975"/>
<evidence type="ECO:0000313" key="3">
    <source>
        <dbReference type="Proteomes" id="UP000014900"/>
    </source>
</evidence>
<dbReference type="PATRIC" id="fig|1348660.3.peg.2740"/>
<dbReference type="HOGENOM" id="CLU_2275518_0_0_6"/>
<accession>S4YRL4</accession>
<evidence type="ECO:0000259" key="1">
    <source>
        <dbReference type="Pfam" id="PF26341"/>
    </source>
</evidence>
<dbReference type="AlphaFoldDB" id="S4YRL4"/>
<name>S4YRL4_SERPL</name>
<dbReference type="EMBL" id="CP006566">
    <property type="protein sequence ID" value="AGP47066.1"/>
    <property type="molecule type" value="Genomic_DNA"/>
</dbReference>
<dbReference type="Proteomes" id="UP000014900">
    <property type="component" value="Chromosome"/>
</dbReference>
<reference evidence="2 3" key="1">
    <citation type="journal article" date="2013" name="Genome Announc.">
        <title>Genome Sequence of Serratia plymuthica Strain S13, an Endophyte with Germination- and Plant-Growth-Promoting Activity from the Flower of Styrian Oil Pumpkin.</title>
        <authorList>
            <person name="Muller H."/>
            <person name="Furnkranz M."/>
            <person name="Grube M."/>
            <person name="Berg G."/>
        </authorList>
    </citation>
    <scope>NUCLEOTIDE SEQUENCE [LARGE SCALE GENOMIC DNA]</scope>
    <source>
        <strain evidence="2">S13</strain>
    </source>
</reference>
<evidence type="ECO:0000313" key="2">
    <source>
        <dbReference type="EMBL" id="AGP47066.1"/>
    </source>
</evidence>
<protein>
    <recommendedName>
        <fullName evidence="1">tRNA 2-selenouridine synthase AAA domain-containing protein</fullName>
    </recommendedName>
</protein>
<dbReference type="eggNOG" id="COG2603">
    <property type="taxonomic scope" value="Bacteria"/>
</dbReference>
<organism evidence="2 3">
    <name type="scientific">Serratia plymuthica S13</name>
    <dbReference type="NCBI Taxonomy" id="1348660"/>
    <lineage>
        <taxon>Bacteria</taxon>
        <taxon>Pseudomonadati</taxon>
        <taxon>Pseudomonadota</taxon>
        <taxon>Gammaproteobacteria</taxon>
        <taxon>Enterobacterales</taxon>
        <taxon>Yersiniaceae</taxon>
        <taxon>Serratia</taxon>
    </lineage>
</organism>
<sequence>MSNTQIDFENRLAVLLLKKQHGGRRLMERFPLPTQRPEWALQFQHAGGKGDAHQKWLVPVLRHDYDQMYHYQLEKKSRRSAFRGNDAEVREFLMTYSQNNGE</sequence>
<feature type="domain" description="tRNA 2-selenouridine synthase AAA" evidence="1">
    <location>
        <begin position="38"/>
        <end position="97"/>
    </location>
</feature>
<proteinExistence type="predicted"/>